<feature type="domain" description="Response regulatory" evidence="6">
    <location>
        <begin position="1"/>
        <end position="35"/>
    </location>
</feature>
<dbReference type="InterPro" id="IPR001867">
    <property type="entry name" value="OmpR/PhoB-type_DNA-bd"/>
</dbReference>
<evidence type="ECO:0000256" key="2">
    <source>
        <dbReference type="ARBA" id="ARBA00023012"/>
    </source>
</evidence>
<keyword evidence="1" id="KW-0597">Phosphoprotein</keyword>
<dbReference type="Pfam" id="PF00486">
    <property type="entry name" value="Trans_reg_C"/>
    <property type="match status" value="1"/>
</dbReference>
<evidence type="ECO:0000256" key="1">
    <source>
        <dbReference type="ARBA" id="ARBA00022553"/>
    </source>
</evidence>
<evidence type="ECO:0000259" key="6">
    <source>
        <dbReference type="PROSITE" id="PS50110"/>
    </source>
</evidence>
<accession>K1TSJ4</accession>
<dbReference type="EMBL" id="AJWZ01002587">
    <property type="protein sequence ID" value="EKC70559.1"/>
    <property type="molecule type" value="Genomic_DNA"/>
</dbReference>
<evidence type="ECO:0000256" key="3">
    <source>
        <dbReference type="ARBA" id="ARBA00023015"/>
    </source>
</evidence>
<name>K1TSJ4_9ZZZZ</name>
<dbReference type="GO" id="GO:0005829">
    <property type="term" value="C:cytosol"/>
    <property type="evidence" value="ECO:0007669"/>
    <property type="project" value="TreeGrafter"/>
</dbReference>
<dbReference type="InterPro" id="IPR036388">
    <property type="entry name" value="WH-like_DNA-bd_sf"/>
</dbReference>
<sequence>SQDFDQLTGFESGADDYVTKPFSPAVLMKRVEALLRRSGSGFVSDTDELWGLSVNKDAHEVKVYGEAVSLTLKEYSILIKLLGFVGRVYSREQLLDDVWGFDYDGDIRTVDSHVARLRTKLGDWGTKHLHTVYGVGYKIEE</sequence>
<protein>
    <submittedName>
        <fullName evidence="8">DNA-binding response regulator</fullName>
    </submittedName>
</protein>
<gene>
    <name evidence="8" type="ORF">OBE_03832</name>
</gene>
<dbReference type="SUPFAM" id="SSF46894">
    <property type="entry name" value="C-terminal effector domain of the bipartite response regulators"/>
    <property type="match status" value="1"/>
</dbReference>
<dbReference type="InterPro" id="IPR011006">
    <property type="entry name" value="CheY-like_superfamily"/>
</dbReference>
<evidence type="ECO:0000256" key="4">
    <source>
        <dbReference type="ARBA" id="ARBA00023125"/>
    </source>
</evidence>
<organism evidence="8">
    <name type="scientific">human gut metagenome</name>
    <dbReference type="NCBI Taxonomy" id="408170"/>
    <lineage>
        <taxon>unclassified sequences</taxon>
        <taxon>metagenomes</taxon>
        <taxon>organismal metagenomes</taxon>
    </lineage>
</organism>
<evidence type="ECO:0000259" key="7">
    <source>
        <dbReference type="PROSITE" id="PS51755"/>
    </source>
</evidence>
<dbReference type="InterPro" id="IPR001789">
    <property type="entry name" value="Sig_transdc_resp-reg_receiver"/>
</dbReference>
<dbReference type="Gene3D" id="6.10.250.690">
    <property type="match status" value="1"/>
</dbReference>
<evidence type="ECO:0000313" key="8">
    <source>
        <dbReference type="EMBL" id="EKC70559.1"/>
    </source>
</evidence>
<feature type="non-terminal residue" evidence="8">
    <location>
        <position position="1"/>
    </location>
</feature>
<dbReference type="PROSITE" id="PS51755">
    <property type="entry name" value="OMPR_PHOB"/>
    <property type="match status" value="1"/>
</dbReference>
<keyword evidence="5" id="KW-0804">Transcription</keyword>
<dbReference type="SUPFAM" id="SSF52172">
    <property type="entry name" value="CheY-like"/>
    <property type="match status" value="1"/>
</dbReference>
<dbReference type="Gene3D" id="1.10.10.10">
    <property type="entry name" value="Winged helix-like DNA-binding domain superfamily/Winged helix DNA-binding domain"/>
    <property type="match status" value="1"/>
</dbReference>
<proteinExistence type="predicted"/>
<dbReference type="AlphaFoldDB" id="K1TSJ4"/>
<evidence type="ECO:0000256" key="5">
    <source>
        <dbReference type="ARBA" id="ARBA00023163"/>
    </source>
</evidence>
<feature type="domain" description="OmpR/PhoB-type" evidence="7">
    <location>
        <begin position="44"/>
        <end position="141"/>
    </location>
</feature>
<dbReference type="SMART" id="SM00862">
    <property type="entry name" value="Trans_reg_C"/>
    <property type="match status" value="1"/>
</dbReference>
<dbReference type="PROSITE" id="PS50110">
    <property type="entry name" value="RESPONSE_REGULATORY"/>
    <property type="match status" value="1"/>
</dbReference>
<dbReference type="GO" id="GO:0006355">
    <property type="term" value="P:regulation of DNA-templated transcription"/>
    <property type="evidence" value="ECO:0007669"/>
    <property type="project" value="InterPro"/>
</dbReference>
<comment type="caution">
    <text evidence="8">The sequence shown here is derived from an EMBL/GenBank/DDBJ whole genome shotgun (WGS) entry which is preliminary data.</text>
</comment>
<dbReference type="GO" id="GO:0000976">
    <property type="term" value="F:transcription cis-regulatory region binding"/>
    <property type="evidence" value="ECO:0007669"/>
    <property type="project" value="TreeGrafter"/>
</dbReference>
<reference evidence="8" key="1">
    <citation type="journal article" date="2013" name="Environ. Microbiol.">
        <title>Microbiota from the distal guts of lean and obese adolescents exhibit partial functional redundancy besides clear differences in community structure.</title>
        <authorList>
            <person name="Ferrer M."/>
            <person name="Ruiz A."/>
            <person name="Lanza F."/>
            <person name="Haange S.B."/>
            <person name="Oberbach A."/>
            <person name="Till H."/>
            <person name="Bargiela R."/>
            <person name="Campoy C."/>
            <person name="Segura M.T."/>
            <person name="Richter M."/>
            <person name="von Bergen M."/>
            <person name="Seifert J."/>
            <person name="Suarez A."/>
        </authorList>
    </citation>
    <scope>NUCLEOTIDE SEQUENCE</scope>
</reference>
<dbReference type="InterPro" id="IPR039420">
    <property type="entry name" value="WalR-like"/>
</dbReference>
<dbReference type="CDD" id="cd00383">
    <property type="entry name" value="trans_reg_C"/>
    <property type="match status" value="1"/>
</dbReference>
<keyword evidence="3" id="KW-0805">Transcription regulation</keyword>
<dbReference type="PANTHER" id="PTHR48111">
    <property type="entry name" value="REGULATOR OF RPOS"/>
    <property type="match status" value="1"/>
</dbReference>
<dbReference type="InterPro" id="IPR016032">
    <property type="entry name" value="Sig_transdc_resp-reg_C-effctor"/>
</dbReference>
<dbReference type="PANTHER" id="PTHR48111:SF1">
    <property type="entry name" value="TWO-COMPONENT RESPONSE REGULATOR ORR33"/>
    <property type="match status" value="1"/>
</dbReference>
<keyword evidence="4 8" id="KW-0238">DNA-binding</keyword>
<keyword evidence="2" id="KW-0902">Two-component regulatory system</keyword>
<dbReference type="GO" id="GO:0000156">
    <property type="term" value="F:phosphorelay response regulator activity"/>
    <property type="evidence" value="ECO:0007669"/>
    <property type="project" value="TreeGrafter"/>
</dbReference>
<dbReference type="GO" id="GO:0032993">
    <property type="term" value="C:protein-DNA complex"/>
    <property type="evidence" value="ECO:0007669"/>
    <property type="project" value="TreeGrafter"/>
</dbReference>